<organism evidence="1 2">
    <name type="scientific">Mycena pura</name>
    <dbReference type="NCBI Taxonomy" id="153505"/>
    <lineage>
        <taxon>Eukaryota</taxon>
        <taxon>Fungi</taxon>
        <taxon>Dikarya</taxon>
        <taxon>Basidiomycota</taxon>
        <taxon>Agaricomycotina</taxon>
        <taxon>Agaricomycetes</taxon>
        <taxon>Agaricomycetidae</taxon>
        <taxon>Agaricales</taxon>
        <taxon>Marasmiineae</taxon>
        <taxon>Mycenaceae</taxon>
        <taxon>Mycena</taxon>
    </lineage>
</organism>
<keyword evidence="2" id="KW-1185">Reference proteome</keyword>
<sequence>MCLQHRRLQKLLGNAGVVQCENAYQSCTAPKISSSKGGKRANCNATNKYRSRAAAVLVVQSSSASSGFDSQWTAAVYIYYYYYYYYPLIPVTSKGSTHNVRKYIPLGTGRPYLILVSKLPESGQYSLATCQFVRSVRLPGTGKVFANPKNFPSQCIPVVHSTEDFIEGESGHSAMRRMQKLCFGLVFARYSPPRRLKKLQEKASVVHRKA</sequence>
<evidence type="ECO:0000313" key="2">
    <source>
        <dbReference type="Proteomes" id="UP001219525"/>
    </source>
</evidence>
<comment type="caution">
    <text evidence="1">The sequence shown here is derived from an EMBL/GenBank/DDBJ whole genome shotgun (WGS) entry which is preliminary data.</text>
</comment>
<evidence type="ECO:0000313" key="1">
    <source>
        <dbReference type="EMBL" id="KAJ7202126.1"/>
    </source>
</evidence>
<gene>
    <name evidence="1" type="ORF">GGX14DRAFT_399697</name>
</gene>
<protein>
    <submittedName>
        <fullName evidence="1">Uncharacterized protein</fullName>
    </submittedName>
</protein>
<dbReference type="AlphaFoldDB" id="A0AAD6YCC9"/>
<proteinExistence type="predicted"/>
<accession>A0AAD6YCC9</accession>
<dbReference type="EMBL" id="JARJCW010000056">
    <property type="protein sequence ID" value="KAJ7202126.1"/>
    <property type="molecule type" value="Genomic_DNA"/>
</dbReference>
<name>A0AAD6YCC9_9AGAR</name>
<reference evidence="1" key="1">
    <citation type="submission" date="2023-03" db="EMBL/GenBank/DDBJ databases">
        <title>Massive genome expansion in bonnet fungi (Mycena s.s.) driven by repeated elements and novel gene families across ecological guilds.</title>
        <authorList>
            <consortium name="Lawrence Berkeley National Laboratory"/>
            <person name="Harder C.B."/>
            <person name="Miyauchi S."/>
            <person name="Viragh M."/>
            <person name="Kuo A."/>
            <person name="Thoen E."/>
            <person name="Andreopoulos B."/>
            <person name="Lu D."/>
            <person name="Skrede I."/>
            <person name="Drula E."/>
            <person name="Henrissat B."/>
            <person name="Morin E."/>
            <person name="Kohler A."/>
            <person name="Barry K."/>
            <person name="LaButti K."/>
            <person name="Morin E."/>
            <person name="Salamov A."/>
            <person name="Lipzen A."/>
            <person name="Mereny Z."/>
            <person name="Hegedus B."/>
            <person name="Baldrian P."/>
            <person name="Stursova M."/>
            <person name="Weitz H."/>
            <person name="Taylor A."/>
            <person name="Grigoriev I.V."/>
            <person name="Nagy L.G."/>
            <person name="Martin F."/>
            <person name="Kauserud H."/>
        </authorList>
    </citation>
    <scope>NUCLEOTIDE SEQUENCE</scope>
    <source>
        <strain evidence="1">9144</strain>
    </source>
</reference>
<dbReference type="Proteomes" id="UP001219525">
    <property type="component" value="Unassembled WGS sequence"/>
</dbReference>